<name>G5HBF0_9BACT</name>
<organism evidence="2 3">
    <name type="scientific">Alistipes indistinctus YIT 12060</name>
    <dbReference type="NCBI Taxonomy" id="742725"/>
    <lineage>
        <taxon>Bacteria</taxon>
        <taxon>Pseudomonadati</taxon>
        <taxon>Bacteroidota</taxon>
        <taxon>Bacteroidia</taxon>
        <taxon>Bacteroidales</taxon>
        <taxon>Rikenellaceae</taxon>
        <taxon>Alistipes</taxon>
    </lineage>
</organism>
<keyword evidence="1" id="KW-0812">Transmembrane</keyword>
<evidence type="ECO:0000256" key="1">
    <source>
        <dbReference type="SAM" id="Phobius"/>
    </source>
</evidence>
<dbReference type="PATRIC" id="fig|742725.3.peg.2062"/>
<keyword evidence="1" id="KW-0472">Membrane</keyword>
<dbReference type="AlphaFoldDB" id="G5HBF0"/>
<accession>G5HBF0</accession>
<keyword evidence="3" id="KW-1185">Reference proteome</keyword>
<proteinExistence type="predicted"/>
<sequence>MGIITLIAVIAFYWKLILHNLILLAIAFWIVRWILRLLYRLLPLCITGGIIYLLMTY</sequence>
<feature type="transmembrane region" description="Helical" evidence="1">
    <location>
        <begin position="6"/>
        <end position="30"/>
    </location>
</feature>
<evidence type="ECO:0000313" key="3">
    <source>
        <dbReference type="Proteomes" id="UP000006008"/>
    </source>
</evidence>
<keyword evidence="1" id="KW-1133">Transmembrane helix</keyword>
<dbReference type="Proteomes" id="UP000006008">
    <property type="component" value="Unassembled WGS sequence"/>
</dbReference>
<dbReference type="EMBL" id="ADLD01000013">
    <property type="protein sequence ID" value="EHB91916.1"/>
    <property type="molecule type" value="Genomic_DNA"/>
</dbReference>
<evidence type="ECO:0000313" key="2">
    <source>
        <dbReference type="EMBL" id="EHB91916.1"/>
    </source>
</evidence>
<reference evidence="2 3" key="1">
    <citation type="submission" date="2011-08" db="EMBL/GenBank/DDBJ databases">
        <title>The Genome Sequence of Alistipes indistinctus YIT 12060.</title>
        <authorList>
            <consortium name="The Broad Institute Genome Sequencing Platform"/>
            <person name="Earl A."/>
            <person name="Ward D."/>
            <person name="Feldgarden M."/>
            <person name="Gevers D."/>
            <person name="Morotomi M."/>
            <person name="Young S.K."/>
            <person name="Zeng Q."/>
            <person name="Gargeya S."/>
            <person name="Fitzgerald M."/>
            <person name="Haas B."/>
            <person name="Abouelleil A."/>
            <person name="Alvarado L."/>
            <person name="Arachchi H.M."/>
            <person name="Berlin A."/>
            <person name="Brown A."/>
            <person name="Chapman S.B."/>
            <person name="Chen Z."/>
            <person name="Dunbar C."/>
            <person name="Freedman E."/>
            <person name="Gearin G."/>
            <person name="Gellesch M."/>
            <person name="Goldberg J."/>
            <person name="Griggs A."/>
            <person name="Gujja S."/>
            <person name="Heiman D."/>
            <person name="Howarth C."/>
            <person name="Larson L."/>
            <person name="Lui A."/>
            <person name="MacDonald P.J.P."/>
            <person name="Montmayeur A."/>
            <person name="Murphy C."/>
            <person name="Neiman D."/>
            <person name="Pearson M."/>
            <person name="Priest M."/>
            <person name="Roberts A."/>
            <person name="Saif S."/>
            <person name="Shea T."/>
            <person name="Shenoy N."/>
            <person name="Sisk P."/>
            <person name="Stolte C."/>
            <person name="Sykes S."/>
            <person name="Wortman J."/>
            <person name="Nusbaum C."/>
            <person name="Birren B."/>
        </authorList>
    </citation>
    <scope>NUCLEOTIDE SEQUENCE [LARGE SCALE GENOMIC DNA]</scope>
    <source>
        <strain evidence="2 3">YIT 12060</strain>
    </source>
</reference>
<dbReference type="STRING" id="742725.HMPREF9450_01965"/>
<comment type="caution">
    <text evidence="2">The sequence shown here is derived from an EMBL/GenBank/DDBJ whole genome shotgun (WGS) entry which is preliminary data.</text>
</comment>
<protein>
    <submittedName>
        <fullName evidence="2">Uncharacterized protein</fullName>
    </submittedName>
</protein>
<feature type="transmembrane region" description="Helical" evidence="1">
    <location>
        <begin position="37"/>
        <end position="55"/>
    </location>
</feature>
<gene>
    <name evidence="2" type="ORF">HMPREF9450_01965</name>
</gene>
<dbReference type="HOGENOM" id="CLU_2986313_0_0_10"/>